<reference evidence="2" key="1">
    <citation type="submission" date="2021-06" db="EMBL/GenBank/DDBJ databases">
        <authorList>
            <person name="Kallberg Y."/>
            <person name="Tangrot J."/>
            <person name="Rosling A."/>
        </authorList>
    </citation>
    <scope>NUCLEOTIDE SEQUENCE</scope>
    <source>
        <strain evidence="2">IN212</strain>
    </source>
</reference>
<feature type="compositionally biased region" description="Low complexity" evidence="1">
    <location>
        <begin position="24"/>
        <end position="34"/>
    </location>
</feature>
<dbReference type="Gene3D" id="3.40.50.1820">
    <property type="entry name" value="alpha/beta hydrolase"/>
    <property type="match status" value="1"/>
</dbReference>
<proteinExistence type="predicted"/>
<feature type="non-terminal residue" evidence="2">
    <location>
        <position position="1"/>
    </location>
</feature>
<feature type="region of interest" description="Disordered" evidence="1">
    <location>
        <begin position="24"/>
        <end position="63"/>
    </location>
</feature>
<sequence>FSDIIEIHTPSEFGQKPHITLESLSRNNSESSRNADTPKFGRSKKSLKRLRKKKNRTLTENPFRNPFVSPLHTPHHILAKYPPLFISYGGREVFRDDIEMFCQKCIKSKRNHSLESEKVDNDPNDFEIEAKDGLHPDVIIEMDEDMVHEYVHSL</sequence>
<organism evidence="2 3">
    <name type="scientific">Racocetra fulgida</name>
    <dbReference type="NCBI Taxonomy" id="60492"/>
    <lineage>
        <taxon>Eukaryota</taxon>
        <taxon>Fungi</taxon>
        <taxon>Fungi incertae sedis</taxon>
        <taxon>Mucoromycota</taxon>
        <taxon>Glomeromycotina</taxon>
        <taxon>Glomeromycetes</taxon>
        <taxon>Diversisporales</taxon>
        <taxon>Gigasporaceae</taxon>
        <taxon>Racocetra</taxon>
    </lineage>
</organism>
<dbReference type="Proteomes" id="UP000789396">
    <property type="component" value="Unassembled WGS sequence"/>
</dbReference>
<gene>
    <name evidence="2" type="ORF">RFULGI_LOCUS12913</name>
</gene>
<protein>
    <submittedName>
        <fullName evidence="2">8363_t:CDS:1</fullName>
    </submittedName>
</protein>
<evidence type="ECO:0000313" key="3">
    <source>
        <dbReference type="Proteomes" id="UP000789396"/>
    </source>
</evidence>
<dbReference type="OrthoDB" id="408631at2759"/>
<dbReference type="SUPFAM" id="SSF53474">
    <property type="entry name" value="alpha/beta-Hydrolases"/>
    <property type="match status" value="1"/>
</dbReference>
<dbReference type="EMBL" id="CAJVPZ010032337">
    <property type="protein sequence ID" value="CAG8741654.1"/>
    <property type="molecule type" value="Genomic_DNA"/>
</dbReference>
<dbReference type="AlphaFoldDB" id="A0A9N9ILN7"/>
<feature type="compositionally biased region" description="Basic residues" evidence="1">
    <location>
        <begin position="41"/>
        <end position="56"/>
    </location>
</feature>
<comment type="caution">
    <text evidence="2">The sequence shown here is derived from an EMBL/GenBank/DDBJ whole genome shotgun (WGS) entry which is preliminary data.</text>
</comment>
<evidence type="ECO:0000313" key="2">
    <source>
        <dbReference type="EMBL" id="CAG8741654.1"/>
    </source>
</evidence>
<evidence type="ECO:0000256" key="1">
    <source>
        <dbReference type="SAM" id="MobiDB-lite"/>
    </source>
</evidence>
<accession>A0A9N9ILN7</accession>
<keyword evidence="3" id="KW-1185">Reference proteome</keyword>
<dbReference type="InterPro" id="IPR029058">
    <property type="entry name" value="AB_hydrolase_fold"/>
</dbReference>
<name>A0A9N9ILN7_9GLOM</name>